<keyword evidence="5 7" id="KW-0472">Membrane</keyword>
<organism evidence="9">
    <name type="scientific">Cephea cephea</name>
    <dbReference type="NCBI Taxonomy" id="880218"/>
    <lineage>
        <taxon>Eukaryota</taxon>
        <taxon>Metazoa</taxon>
        <taxon>Cnidaria</taxon>
        <taxon>Scyphozoa</taxon>
        <taxon>Rhizostomeae</taxon>
        <taxon>Cepheidae</taxon>
        <taxon>Cephea</taxon>
    </lineage>
</organism>
<evidence type="ECO:0000256" key="3">
    <source>
        <dbReference type="ARBA" id="ARBA00022989"/>
    </source>
</evidence>
<comment type="subcellular location">
    <subcellularLocation>
        <location evidence="1">Mitochondrion membrane</location>
    </subcellularLocation>
</comment>
<accession>A0AAU6W684</accession>
<feature type="transmembrane region" description="Helical" evidence="7">
    <location>
        <begin position="12"/>
        <end position="32"/>
    </location>
</feature>
<dbReference type="InterPro" id="IPR003319">
    <property type="entry name" value="YMF19-like_N"/>
</dbReference>
<keyword evidence="4 9" id="KW-0496">Mitochondrion</keyword>
<dbReference type="EMBL" id="PP763743">
    <property type="protein sequence ID" value="XAM96198.1"/>
    <property type="molecule type" value="Genomic_DNA"/>
</dbReference>
<gene>
    <name evidence="9" type="primary">atp8</name>
</gene>
<evidence type="ECO:0000256" key="1">
    <source>
        <dbReference type="ARBA" id="ARBA00004325"/>
    </source>
</evidence>
<dbReference type="GO" id="GO:0031966">
    <property type="term" value="C:mitochondrial membrane"/>
    <property type="evidence" value="ECO:0007669"/>
    <property type="project" value="UniProtKB-SubCell"/>
</dbReference>
<evidence type="ECO:0000256" key="6">
    <source>
        <dbReference type="ARBA" id="ARBA00023310"/>
    </source>
</evidence>
<evidence type="ECO:0000256" key="2">
    <source>
        <dbReference type="ARBA" id="ARBA00022692"/>
    </source>
</evidence>
<evidence type="ECO:0000259" key="8">
    <source>
        <dbReference type="Pfam" id="PF02326"/>
    </source>
</evidence>
<evidence type="ECO:0000256" key="4">
    <source>
        <dbReference type="ARBA" id="ARBA00023128"/>
    </source>
</evidence>
<dbReference type="GO" id="GO:0006754">
    <property type="term" value="P:ATP biosynthetic process"/>
    <property type="evidence" value="ECO:0007669"/>
    <property type="project" value="UniProtKB-KW"/>
</dbReference>
<geneLocation type="mitochondrion" evidence="9"/>
<evidence type="ECO:0000313" key="9">
    <source>
        <dbReference type="EMBL" id="XAM96198.1"/>
    </source>
</evidence>
<keyword evidence="3 7" id="KW-1133">Transmembrane helix</keyword>
<sequence length="71" mass="7982">MPQLDVITFINQYLWIIGSITALVVLLTVLIIPKIKTLVEIRISNSSENISFVSSKQFSGFKKILTLHYGS</sequence>
<dbReference type="Pfam" id="PF02326">
    <property type="entry name" value="YMF19"/>
    <property type="match status" value="1"/>
</dbReference>
<evidence type="ECO:0000256" key="5">
    <source>
        <dbReference type="ARBA" id="ARBA00023136"/>
    </source>
</evidence>
<evidence type="ECO:0000256" key="7">
    <source>
        <dbReference type="SAM" id="Phobius"/>
    </source>
</evidence>
<proteinExistence type="predicted"/>
<keyword evidence="2 7" id="KW-0812">Transmembrane</keyword>
<reference evidence="9" key="1">
    <citation type="submission" date="2024-05" db="EMBL/GenBank/DDBJ databases">
        <title>New mitochondrial genomes derived from Cephea cephea and Mastigias albipunctata (Scyphozoa: Rhizostomeae), with an analysis of phylogenetic relationships.</title>
        <authorList>
            <person name="Tan K.C."/>
            <person name="Ames C.L."/>
            <person name="Collins A.G."/>
        </authorList>
    </citation>
    <scope>NUCLEOTIDE SEQUENCE</scope>
    <source>
        <strain evidence="9">AGC18069</strain>
    </source>
</reference>
<feature type="domain" description="ATP synthase YMF19-like N-terminal" evidence="8">
    <location>
        <begin position="2"/>
        <end position="57"/>
    </location>
</feature>
<name>A0AAU6W684_9CNID</name>
<dbReference type="AlphaFoldDB" id="A0AAU6W684"/>
<keyword evidence="6" id="KW-0066">ATP synthesis</keyword>
<protein>
    <submittedName>
        <fullName evidence="9">ATP synthase F0 subunit 8</fullName>
    </submittedName>
</protein>